<evidence type="ECO:0000313" key="2">
    <source>
        <dbReference type="Proteomes" id="UP000092445"/>
    </source>
</evidence>
<dbReference type="Proteomes" id="UP000092445">
    <property type="component" value="Unassembled WGS sequence"/>
</dbReference>
<sequence>MDESSNGDDDDDSSIRWQIINEAASFAIVVEEFLSFGSLTIRAPCGAVGHESAFYTKNQLITPGISHLHQENQQCGNVGD</sequence>
<organism evidence="1 2">
    <name type="scientific">Glossina pallidipes</name>
    <name type="common">Tsetse fly</name>
    <dbReference type="NCBI Taxonomy" id="7398"/>
    <lineage>
        <taxon>Eukaryota</taxon>
        <taxon>Metazoa</taxon>
        <taxon>Ecdysozoa</taxon>
        <taxon>Arthropoda</taxon>
        <taxon>Hexapoda</taxon>
        <taxon>Insecta</taxon>
        <taxon>Pterygota</taxon>
        <taxon>Neoptera</taxon>
        <taxon>Endopterygota</taxon>
        <taxon>Diptera</taxon>
        <taxon>Brachycera</taxon>
        <taxon>Muscomorpha</taxon>
        <taxon>Hippoboscoidea</taxon>
        <taxon>Glossinidae</taxon>
        <taxon>Glossina</taxon>
    </lineage>
</organism>
<dbReference type="AlphaFoldDB" id="A0A1B0AG34"/>
<protein>
    <submittedName>
        <fullName evidence="1">Uncharacterized protein</fullName>
    </submittedName>
</protein>
<evidence type="ECO:0000313" key="1">
    <source>
        <dbReference type="EnsemblMetazoa" id="GPAI044617-PA"/>
    </source>
</evidence>
<accession>A0A1B0AG34</accession>
<dbReference type="VEuPathDB" id="VectorBase:GPAI044617"/>
<keyword evidence="2" id="KW-1185">Reference proteome</keyword>
<name>A0A1B0AG34_GLOPL</name>
<dbReference type="EnsemblMetazoa" id="GPAI044617-RA">
    <property type="protein sequence ID" value="GPAI044617-PA"/>
    <property type="gene ID" value="GPAI044617"/>
</dbReference>
<proteinExistence type="predicted"/>
<reference evidence="1" key="2">
    <citation type="submission" date="2020-05" db="UniProtKB">
        <authorList>
            <consortium name="EnsemblMetazoa"/>
        </authorList>
    </citation>
    <scope>IDENTIFICATION</scope>
    <source>
        <strain evidence="1">IAEA</strain>
    </source>
</reference>
<reference evidence="2" key="1">
    <citation type="submission" date="2014-03" db="EMBL/GenBank/DDBJ databases">
        <authorList>
            <person name="Aksoy S."/>
            <person name="Warren W."/>
            <person name="Wilson R.K."/>
        </authorList>
    </citation>
    <scope>NUCLEOTIDE SEQUENCE [LARGE SCALE GENOMIC DNA]</scope>
    <source>
        <strain evidence="2">IAEA</strain>
    </source>
</reference>